<dbReference type="Gene3D" id="3.40.50.2300">
    <property type="match status" value="1"/>
</dbReference>
<dbReference type="PANTHER" id="PTHR43047">
    <property type="entry name" value="TWO-COMPONENT HISTIDINE PROTEIN KINASE"/>
    <property type="match status" value="1"/>
</dbReference>
<dbReference type="Pfam" id="PF00072">
    <property type="entry name" value="Response_reg"/>
    <property type="match status" value="1"/>
</dbReference>
<proteinExistence type="predicted"/>
<dbReference type="CDD" id="cd00082">
    <property type="entry name" value="HisKA"/>
    <property type="match status" value="1"/>
</dbReference>
<dbReference type="GO" id="GO:0000155">
    <property type="term" value="F:phosphorelay sensor kinase activity"/>
    <property type="evidence" value="ECO:0007669"/>
    <property type="project" value="InterPro"/>
</dbReference>
<evidence type="ECO:0000256" key="3">
    <source>
        <dbReference type="ARBA" id="ARBA00022679"/>
    </source>
</evidence>
<dbReference type="InterPro" id="IPR005467">
    <property type="entry name" value="His_kinase_dom"/>
</dbReference>
<feature type="transmembrane region" description="Helical" evidence="6">
    <location>
        <begin position="147"/>
        <end position="168"/>
    </location>
</feature>
<reference evidence="9 10" key="1">
    <citation type="submission" date="2018-06" db="EMBL/GenBank/DDBJ databases">
        <title>Genomic Encyclopedia of Archaeal and Bacterial Type Strains, Phase II (KMG-II): from individual species to whole genera.</title>
        <authorList>
            <person name="Goeker M."/>
        </authorList>
    </citation>
    <scope>NUCLEOTIDE SEQUENCE [LARGE SCALE GENOMIC DNA]</scope>
    <source>
        <strain evidence="9 10">DSM 29821</strain>
    </source>
</reference>
<dbReference type="SMART" id="SM00448">
    <property type="entry name" value="REC"/>
    <property type="match status" value="1"/>
</dbReference>
<dbReference type="InterPro" id="IPR001789">
    <property type="entry name" value="Sig_transdc_resp-reg_receiver"/>
</dbReference>
<dbReference type="InterPro" id="IPR003661">
    <property type="entry name" value="HisK_dim/P_dom"/>
</dbReference>
<evidence type="ECO:0000256" key="2">
    <source>
        <dbReference type="ARBA" id="ARBA00012438"/>
    </source>
</evidence>
<feature type="transmembrane region" description="Helical" evidence="6">
    <location>
        <begin position="37"/>
        <end position="54"/>
    </location>
</feature>
<dbReference type="Pfam" id="PF02518">
    <property type="entry name" value="HATPase_c"/>
    <property type="match status" value="1"/>
</dbReference>
<dbReference type="PANTHER" id="PTHR43047:SF72">
    <property type="entry name" value="OSMOSENSING HISTIDINE PROTEIN KINASE SLN1"/>
    <property type="match status" value="1"/>
</dbReference>
<protein>
    <recommendedName>
        <fullName evidence="2">histidine kinase</fullName>
        <ecNumber evidence="2">2.7.13.3</ecNumber>
    </recommendedName>
</protein>
<dbReference type="SUPFAM" id="SSF52172">
    <property type="entry name" value="CheY-like"/>
    <property type="match status" value="1"/>
</dbReference>
<dbReference type="RefSeq" id="WP_111593221.1">
    <property type="nucleotide sequence ID" value="NZ_QLMA01000005.1"/>
</dbReference>
<dbReference type="GO" id="GO:0009927">
    <property type="term" value="F:histidine phosphotransfer kinase activity"/>
    <property type="evidence" value="ECO:0007669"/>
    <property type="project" value="TreeGrafter"/>
</dbReference>
<keyword evidence="3" id="KW-0808">Transferase</keyword>
<evidence type="ECO:0000259" key="8">
    <source>
        <dbReference type="PROSITE" id="PS50110"/>
    </source>
</evidence>
<keyword evidence="5" id="KW-0597">Phosphoprotein</keyword>
<dbReference type="GO" id="GO:0005886">
    <property type="term" value="C:plasma membrane"/>
    <property type="evidence" value="ECO:0007669"/>
    <property type="project" value="TreeGrafter"/>
</dbReference>
<organism evidence="9 10">
    <name type="scientific">Chitinophaga dinghuensis</name>
    <dbReference type="NCBI Taxonomy" id="1539050"/>
    <lineage>
        <taxon>Bacteria</taxon>
        <taxon>Pseudomonadati</taxon>
        <taxon>Bacteroidota</taxon>
        <taxon>Chitinophagia</taxon>
        <taxon>Chitinophagales</taxon>
        <taxon>Chitinophagaceae</taxon>
        <taxon>Chitinophaga</taxon>
    </lineage>
</organism>
<dbReference type="Gene3D" id="3.30.565.10">
    <property type="entry name" value="Histidine kinase-like ATPase, C-terminal domain"/>
    <property type="match status" value="1"/>
</dbReference>
<dbReference type="InterPro" id="IPR011006">
    <property type="entry name" value="CheY-like_superfamily"/>
</dbReference>
<dbReference type="OrthoDB" id="636661at2"/>
<keyword evidence="6" id="KW-1133">Transmembrane helix</keyword>
<dbReference type="SMART" id="SM00388">
    <property type="entry name" value="HisKA"/>
    <property type="match status" value="1"/>
</dbReference>
<evidence type="ECO:0000256" key="4">
    <source>
        <dbReference type="ARBA" id="ARBA00022777"/>
    </source>
</evidence>
<dbReference type="SUPFAM" id="SSF55874">
    <property type="entry name" value="ATPase domain of HSP90 chaperone/DNA topoisomerase II/histidine kinase"/>
    <property type="match status" value="1"/>
</dbReference>
<evidence type="ECO:0000256" key="6">
    <source>
        <dbReference type="SAM" id="Phobius"/>
    </source>
</evidence>
<dbReference type="InterPro" id="IPR003594">
    <property type="entry name" value="HATPase_dom"/>
</dbReference>
<evidence type="ECO:0000256" key="5">
    <source>
        <dbReference type="PROSITE-ProRule" id="PRU00169"/>
    </source>
</evidence>
<feature type="domain" description="Histidine kinase" evidence="7">
    <location>
        <begin position="205"/>
        <end position="419"/>
    </location>
</feature>
<keyword evidence="6" id="KW-0812">Transmembrane</keyword>
<dbReference type="SMART" id="SM00387">
    <property type="entry name" value="HATPase_c"/>
    <property type="match status" value="1"/>
</dbReference>
<name>A0A327VZM9_9BACT</name>
<dbReference type="AlphaFoldDB" id="A0A327VZM9"/>
<comment type="catalytic activity">
    <reaction evidence="1">
        <text>ATP + protein L-histidine = ADP + protein N-phospho-L-histidine.</text>
        <dbReference type="EC" id="2.7.13.3"/>
    </reaction>
</comment>
<evidence type="ECO:0000259" key="7">
    <source>
        <dbReference type="PROSITE" id="PS50109"/>
    </source>
</evidence>
<feature type="modified residue" description="4-aspartylphosphate" evidence="5">
    <location>
        <position position="488"/>
    </location>
</feature>
<dbReference type="Proteomes" id="UP000249819">
    <property type="component" value="Unassembled WGS sequence"/>
</dbReference>
<dbReference type="Pfam" id="PF00512">
    <property type="entry name" value="HisKA"/>
    <property type="match status" value="1"/>
</dbReference>
<dbReference type="InterPro" id="IPR036097">
    <property type="entry name" value="HisK_dim/P_sf"/>
</dbReference>
<dbReference type="InterPro" id="IPR036890">
    <property type="entry name" value="HATPase_C_sf"/>
</dbReference>
<dbReference type="EMBL" id="QLMA01000005">
    <property type="protein sequence ID" value="RAJ80214.1"/>
    <property type="molecule type" value="Genomic_DNA"/>
</dbReference>
<feature type="transmembrane region" description="Helical" evidence="6">
    <location>
        <begin position="61"/>
        <end position="83"/>
    </location>
</feature>
<dbReference type="Gene3D" id="1.10.287.130">
    <property type="match status" value="1"/>
</dbReference>
<comment type="caution">
    <text evidence="9">The sequence shown here is derived from an EMBL/GenBank/DDBJ whole genome shotgun (WGS) entry which is preliminary data.</text>
</comment>
<dbReference type="CDD" id="cd00156">
    <property type="entry name" value="REC"/>
    <property type="match status" value="1"/>
</dbReference>
<keyword evidence="6" id="KW-0472">Membrane</keyword>
<evidence type="ECO:0000256" key="1">
    <source>
        <dbReference type="ARBA" id="ARBA00000085"/>
    </source>
</evidence>
<feature type="transmembrane region" description="Helical" evidence="6">
    <location>
        <begin position="113"/>
        <end position="135"/>
    </location>
</feature>
<dbReference type="PROSITE" id="PS50109">
    <property type="entry name" value="HIS_KIN"/>
    <property type="match status" value="1"/>
</dbReference>
<dbReference type="EC" id="2.7.13.3" evidence="2"/>
<gene>
    <name evidence="9" type="ORF">CLV59_105322</name>
</gene>
<accession>A0A327VZM9</accession>
<evidence type="ECO:0000313" key="10">
    <source>
        <dbReference type="Proteomes" id="UP000249819"/>
    </source>
</evidence>
<evidence type="ECO:0000313" key="9">
    <source>
        <dbReference type="EMBL" id="RAJ80214.1"/>
    </source>
</evidence>
<keyword evidence="10" id="KW-1185">Reference proteome</keyword>
<dbReference type="PROSITE" id="PS50110">
    <property type="entry name" value="RESPONSE_REGULATORY"/>
    <property type="match status" value="1"/>
</dbReference>
<keyword evidence="4 9" id="KW-0418">Kinase</keyword>
<feature type="domain" description="Response regulatory" evidence="8">
    <location>
        <begin position="440"/>
        <end position="555"/>
    </location>
</feature>
<dbReference type="SUPFAM" id="SSF47384">
    <property type="entry name" value="Homodimeric domain of signal transducing histidine kinase"/>
    <property type="match status" value="1"/>
</dbReference>
<sequence>MTTYSEKGTISILKKLSYLVAILSLTGGMTVGKVLHFTPIYYLEGFLGIFFFMLPSLPRYIGLNLTICTFFVILNAALVFYGIILGPLAEVHLLASFLFGASCCLLRGKRILIFPTMLVLSMLVFLELNYSFGWFSPIHIASGHATIIRWIVLTAGTGLTGATIFYYVQFSTLVNTRFHRLNEKLRISNEKLEEAMEAKSRYVDMVSHELRTPLNSILGVAQLFYLKKNELDQELRGEVDHLLGASMMCQQVINNVLDLSRLNSIKNYEIKRNSIDLKDLVESTYTMQRYVANGRGVNIHLSYQDNLPSFIYSDELLCLKILNNLFSNMVKYAPPHTSGEIRISCDQQFLYFQTINAGAIEGPLLDKLFAAFSSSAVEENSTGLGLFLSRTYARHLKGDILVHSDANHTVFSWKLPLEISHEKKVKSSLFSTPGSLKGYKILVVDDNQIERSIITKRIGHTGAACITAESVEEALQKLQEKPNLILCDFYLGPTSTSEELIDYIRSNEEMKHLPIILATGDVERVNRRSCAEKIDGLLLKPYSLSDLQSALRKHLVPVRLLLSNKVS</sequence>
<feature type="transmembrane region" description="Helical" evidence="6">
    <location>
        <begin position="12"/>
        <end position="31"/>
    </location>
</feature>